<name>A0A1E3RLB3_MYCFV</name>
<dbReference type="EMBL" id="MIHA01000005">
    <property type="protein sequence ID" value="ODQ90661.1"/>
    <property type="molecule type" value="Genomic_DNA"/>
</dbReference>
<dbReference type="AlphaFoldDB" id="A0A1E3RLB3"/>
<comment type="caution">
    <text evidence="2">The sequence shown here is derived from an EMBL/GenBank/DDBJ whole genome shotgun (WGS) entry which is preliminary data.</text>
</comment>
<reference evidence="3" key="1">
    <citation type="submission" date="2016-09" db="EMBL/GenBank/DDBJ databases">
        <authorList>
            <person name="Greninger A.L."/>
            <person name="Jerome K.R."/>
            <person name="Mcnair B."/>
            <person name="Wallis C."/>
            <person name="Fang F."/>
        </authorList>
    </citation>
    <scope>NUCLEOTIDE SEQUENCE [LARGE SCALE GENOMIC DNA]</scope>
    <source>
        <strain evidence="3">M6</strain>
    </source>
</reference>
<organism evidence="2 3">
    <name type="scientific">Mycolicibacterium flavescens</name>
    <name type="common">Mycobacterium flavescens</name>
    <dbReference type="NCBI Taxonomy" id="1776"/>
    <lineage>
        <taxon>Bacteria</taxon>
        <taxon>Bacillati</taxon>
        <taxon>Actinomycetota</taxon>
        <taxon>Actinomycetes</taxon>
        <taxon>Mycobacteriales</taxon>
        <taxon>Mycobacteriaceae</taxon>
        <taxon>Mycolicibacterium</taxon>
    </lineage>
</organism>
<evidence type="ECO:0000313" key="2">
    <source>
        <dbReference type="EMBL" id="ODQ90661.1"/>
    </source>
</evidence>
<feature type="region of interest" description="Disordered" evidence="1">
    <location>
        <begin position="340"/>
        <end position="372"/>
    </location>
</feature>
<accession>A0A1E3RLB3</accession>
<evidence type="ECO:0000313" key="3">
    <source>
        <dbReference type="Proteomes" id="UP000094053"/>
    </source>
</evidence>
<sequence>MATLPNLLALYGALDPAESTSNEPEAAEVAARYLPATEGRGGWYRSIVDFFAPRNEAVFPDVDRALESIADSTDEGADALTIPQTARLVYVLGALSHHPDYAPRVEEREGLFARVLALAGPEGRETPVEVGYGLQQHLFDEFDGFADWAHVTRTAVRMGLLEAKIAAVSPCRASVQTVRGYRCAVIDTVSVRPDITLTNLKNVIDPLNWPMNSPELFCGMDKQKPFEVNGWRRVLESVSLGCSLGLERLVTPLKYYNSDVSATKSFVVYELDKGPKDGDGRVKVDQGFIKMEALKPGVRVRTKKIVHITPLSPEAQVVLVCASGYAAMADEMMFGNADDTPADAVKWKPSKPGSGQTESPATDSPTPPQPGLVSITVDMWEKCAKDMTAKNTELSSKWLANKLTVEDLIGYTQYVGADLASAPWRYLKALSQVPVPGTPPEPPGDGSSAS</sequence>
<dbReference type="Proteomes" id="UP000094053">
    <property type="component" value="Unassembled WGS sequence"/>
</dbReference>
<feature type="compositionally biased region" description="Polar residues" evidence="1">
    <location>
        <begin position="353"/>
        <end position="364"/>
    </location>
</feature>
<dbReference type="OrthoDB" id="4668401at2"/>
<dbReference type="RefSeq" id="WP_069413058.1">
    <property type="nucleotide sequence ID" value="NZ_JACKUL010000026.1"/>
</dbReference>
<protein>
    <submittedName>
        <fullName evidence="2">Uncharacterized protein</fullName>
    </submittedName>
</protein>
<proteinExistence type="predicted"/>
<dbReference type="STRING" id="1776.BHQ18_07915"/>
<evidence type="ECO:0000256" key="1">
    <source>
        <dbReference type="SAM" id="MobiDB-lite"/>
    </source>
</evidence>
<gene>
    <name evidence="2" type="ORF">BHQ18_07915</name>
</gene>
<keyword evidence="3" id="KW-1185">Reference proteome</keyword>